<keyword evidence="1" id="KW-0812">Transmembrane</keyword>
<keyword evidence="3" id="KW-1185">Reference proteome</keyword>
<organism evidence="2 3">
    <name type="scientific">Brevundimonas subvibrioides (strain ATCC 15264 / DSM 4735 / LMG 14903 / NBRC 16000 / CB 81)</name>
    <name type="common">Caulobacter subvibrioides</name>
    <dbReference type="NCBI Taxonomy" id="633149"/>
    <lineage>
        <taxon>Bacteria</taxon>
        <taxon>Pseudomonadati</taxon>
        <taxon>Pseudomonadota</taxon>
        <taxon>Alphaproteobacteria</taxon>
        <taxon>Caulobacterales</taxon>
        <taxon>Caulobacteraceae</taxon>
        <taxon>Brevundimonas</taxon>
    </lineage>
</organism>
<dbReference type="AlphaFoldDB" id="D9QP53"/>
<gene>
    <name evidence="2" type="ordered locus">Bresu_3010</name>
</gene>
<dbReference type="EMBL" id="CP002102">
    <property type="protein sequence ID" value="ADL02316.1"/>
    <property type="molecule type" value="Genomic_DNA"/>
</dbReference>
<dbReference type="BioCyc" id="BSUB633149:G1GM8-3029-MONOMER"/>
<reference evidence="3" key="1">
    <citation type="journal article" date="2011" name="J. Bacteriol.">
        <title>Genome sequences of eight morphologically diverse alphaproteobacteria.</title>
        <authorList>
            <consortium name="US DOE Joint Genome Institute"/>
            <person name="Brown P.J."/>
            <person name="Kysela D.T."/>
            <person name="Buechlein A."/>
            <person name="Hemmerich C."/>
            <person name="Brun Y.V."/>
        </authorList>
    </citation>
    <scope>NUCLEOTIDE SEQUENCE [LARGE SCALE GENOMIC DNA]</scope>
    <source>
        <strain evidence="3">ATCC 15264 / DSM 4735 / LMG 14903 / NBRC 16000 / CB 81</strain>
    </source>
</reference>
<dbReference type="Pfam" id="PF14108">
    <property type="entry name" value="ABA4-like"/>
    <property type="match status" value="1"/>
</dbReference>
<dbReference type="eggNOG" id="ENOG5032Z94">
    <property type="taxonomic scope" value="Bacteria"/>
</dbReference>
<feature type="transmembrane region" description="Helical" evidence="1">
    <location>
        <begin position="39"/>
        <end position="59"/>
    </location>
</feature>
<keyword evidence="1" id="KW-0472">Membrane</keyword>
<dbReference type="RefSeq" id="WP_013270416.1">
    <property type="nucleotide sequence ID" value="NC_014375.1"/>
</dbReference>
<dbReference type="KEGG" id="bsb:Bresu_3010"/>
<protein>
    <submittedName>
        <fullName evidence="2">Putative integral membrane protein</fullName>
    </submittedName>
</protein>
<dbReference type="OrthoDB" id="345237at2"/>
<evidence type="ECO:0000256" key="1">
    <source>
        <dbReference type="SAM" id="Phobius"/>
    </source>
</evidence>
<dbReference type="HOGENOM" id="CLU_146087_0_0_5"/>
<feature type="transmembrane region" description="Helical" evidence="1">
    <location>
        <begin position="6"/>
        <end position="27"/>
    </location>
</feature>
<evidence type="ECO:0000313" key="3">
    <source>
        <dbReference type="Proteomes" id="UP000002696"/>
    </source>
</evidence>
<keyword evidence="1" id="KW-1133">Transmembrane helix</keyword>
<dbReference type="Proteomes" id="UP000002696">
    <property type="component" value="Chromosome"/>
</dbReference>
<dbReference type="STRING" id="633149.Bresu_3010"/>
<feature type="transmembrane region" description="Helical" evidence="1">
    <location>
        <begin position="110"/>
        <end position="132"/>
    </location>
</feature>
<accession>D9QP53</accession>
<dbReference type="InterPro" id="IPR025461">
    <property type="entry name" value="ABA4-like"/>
</dbReference>
<proteinExistence type="predicted"/>
<name>D9QP53_BRESC</name>
<evidence type="ECO:0000313" key="2">
    <source>
        <dbReference type="EMBL" id="ADL02316.1"/>
    </source>
</evidence>
<dbReference type="InParanoid" id="D9QP53"/>
<sequence length="145" mass="15166">MTLDTLFNVANTVALVGWIVLALAPLLRGLVIAAARCIAVALAVTYSVLLVQAVANGGLGGDLTTLSGLTEGFSKPEAVLVGWVHYLAFDLWVGSWAIEDAGKRGVPHWAMIPVLFLTLMAGPVGLLTYMAVRAGLARRSVHDAG</sequence>